<dbReference type="PANTHER" id="PTHR36721">
    <property type="entry name" value="PROLINE-RICH FAMILY PROTEIN"/>
    <property type="match status" value="1"/>
</dbReference>
<dbReference type="PRINTS" id="PR01217">
    <property type="entry name" value="PRICHEXTENSN"/>
</dbReference>
<feature type="compositionally biased region" description="Pro residues" evidence="1">
    <location>
        <begin position="31"/>
        <end position="91"/>
    </location>
</feature>
<organism evidence="3">
    <name type="scientific">Davidia involucrata</name>
    <name type="common">Dove tree</name>
    <dbReference type="NCBI Taxonomy" id="16924"/>
    <lineage>
        <taxon>Eukaryota</taxon>
        <taxon>Viridiplantae</taxon>
        <taxon>Streptophyta</taxon>
        <taxon>Embryophyta</taxon>
        <taxon>Tracheophyta</taxon>
        <taxon>Spermatophyta</taxon>
        <taxon>Magnoliopsida</taxon>
        <taxon>eudicotyledons</taxon>
        <taxon>Gunneridae</taxon>
        <taxon>Pentapetalae</taxon>
        <taxon>asterids</taxon>
        <taxon>Cornales</taxon>
        <taxon>Nyssaceae</taxon>
        <taxon>Davidia</taxon>
    </lineage>
</organism>
<dbReference type="EMBL" id="GHES01040408">
    <property type="protein sequence ID" value="MPA70967.1"/>
    <property type="molecule type" value="Transcribed_RNA"/>
</dbReference>
<feature type="transmembrane region" description="Helical" evidence="2">
    <location>
        <begin position="128"/>
        <end position="150"/>
    </location>
</feature>
<dbReference type="PANTHER" id="PTHR36721:SF1">
    <property type="entry name" value="OS04G0446401 PROTEIN"/>
    <property type="match status" value="1"/>
</dbReference>
<sequence length="162" mass="17103">MELPALTLAVVGLGVLFGFFALPVESLGNVTPPPPPPPPPPPQQSPPPPPPSPTPPPPLSPPPPSPSSPPPPPPSPPTPPSSPRPPLPPPPPKKRGHRSPKWQNDNQNQPRRGNTSPTSEQKLNLGKMIGLMFAGIAAILQVCVVAFLIIKRRQFLKNNAAF</sequence>
<name>A0A5B7BQ58_DAVIN</name>
<reference evidence="3" key="1">
    <citation type="submission" date="2019-08" db="EMBL/GenBank/DDBJ databases">
        <title>Reference gene set and small RNA set construction with multiple tissues from Davidia involucrata Baill.</title>
        <authorList>
            <person name="Yang H."/>
            <person name="Zhou C."/>
            <person name="Li G."/>
            <person name="Wang J."/>
            <person name="Gao P."/>
            <person name="Wang M."/>
            <person name="Wang R."/>
            <person name="Zhao Y."/>
        </authorList>
    </citation>
    <scope>NUCLEOTIDE SEQUENCE</scope>
    <source>
        <tissue evidence="3">Mixed with DoveR01_LX</tissue>
    </source>
</reference>
<keyword evidence="2" id="KW-0812">Transmembrane</keyword>
<feature type="compositionally biased region" description="Polar residues" evidence="1">
    <location>
        <begin position="101"/>
        <end position="121"/>
    </location>
</feature>
<keyword evidence="2" id="KW-0472">Membrane</keyword>
<accession>A0A5B7BQ58</accession>
<evidence type="ECO:0000256" key="2">
    <source>
        <dbReference type="SAM" id="Phobius"/>
    </source>
</evidence>
<protein>
    <submittedName>
        <fullName evidence="3">Putative inverted formin-2</fullName>
    </submittedName>
</protein>
<feature type="region of interest" description="Disordered" evidence="1">
    <location>
        <begin position="25"/>
        <end position="121"/>
    </location>
</feature>
<dbReference type="AlphaFoldDB" id="A0A5B7BQ58"/>
<proteinExistence type="predicted"/>
<keyword evidence="2" id="KW-1133">Transmembrane helix</keyword>
<evidence type="ECO:0000256" key="1">
    <source>
        <dbReference type="SAM" id="MobiDB-lite"/>
    </source>
</evidence>
<gene>
    <name evidence="3" type="ORF">Din_040408</name>
</gene>
<evidence type="ECO:0000313" key="3">
    <source>
        <dbReference type="EMBL" id="MPA70967.1"/>
    </source>
</evidence>